<gene>
    <name evidence="3" type="ORF">IAD19_05005</name>
</gene>
<keyword evidence="1" id="KW-0732">Signal</keyword>
<evidence type="ECO:0000313" key="3">
    <source>
        <dbReference type="EMBL" id="HIU41895.1"/>
    </source>
</evidence>
<sequence>MALKKSWKGCCAALLALCMGLCGPGGILASAAEVLPQEIADSSIQAVDSRSGSLNLTDVDGTGRLIRISYTGAHLSGEGSMMVAVWSDHNGQDDLEWITMSADGTGGYYTYLDISRHGEVTGAYHSDIYWRTSSGEMQFQEGVSCVVENIQHTSALLFALPDAMEQTASISALDYTMPADGSYLKAAVWSEKDGQSDLEWLDLNQDGNNYTVSCNLLAHASSGYYNVHFYLQRSDGSMEWVGAAGFTVVGSAFSSITVENQDNDQGTCQIRMTGISSPTGIEQVQVAVWSKSDQSNLYWYTASSAGDGVYLADFNLANHQYDLGTYAMHVYIRTGSGLMELKGDTAVSFTAVQAAVTAQIHGTSCTLRAENLMVPGGLKEVRFAVWSEENGQDDLRWTTASYQSSDHSASCTISLDDYSGYGTYAVHVYGINAADQTVFLCNTAFTLAQPQVNAIEVVTGRTDGSFRIVVTGLENSGVQKVRIPVWSQADQSDIVWYDAQEQSDDSYQVVSSIANHNYHLGDYTAHIYVTDQRGEESGVAGTVFTFSASAGEIIIGRDASEKSFPIEVQDVQVPAGAARVTAAVWSDTNGQDDMYWYDLTGSSNTYRGTIEIQHHRTLGNYNVHVYAQTQGGDMVFLGSSGQLQVTGTVQASVEISQVDENAGTFQVTVRPGQSNSGIGSILIPAWCAADQSDIVWYDAQAQSDGSYTATVNVRNHKAHLGTYQIHVYVTMGNGIQVLAGNTAYTFEPEGFFCILNDSGTGTRRALLQNAPAGTTQVQFPTWSDANGQDDIVWYTATQNAEGDWEAIIRSENHRDSGSFTTHCYINGQAYKGCQFDFPDGEFGTLGDRMVRQYARELIQQTGGDLYQLYRWAVDNITYQQLDVPMDYPDGYTRQQYYFVYAYENRRGNCFCYAATFYWAAKELGYDVTLLEGRGGMAAGGIGPHSWVEIRINGTTYVCDPDAEYETGRNAYMVTYSSSPFTYYPNLPAY</sequence>
<comment type="caution">
    <text evidence="3">The sequence shown here is derived from an EMBL/GenBank/DDBJ whole genome shotgun (WGS) entry which is preliminary data.</text>
</comment>
<proteinExistence type="predicted"/>
<reference evidence="3" key="2">
    <citation type="journal article" date="2021" name="PeerJ">
        <title>Extensive microbial diversity within the chicken gut microbiome revealed by metagenomics and culture.</title>
        <authorList>
            <person name="Gilroy R."/>
            <person name="Ravi A."/>
            <person name="Getino M."/>
            <person name="Pursley I."/>
            <person name="Horton D.L."/>
            <person name="Alikhan N.F."/>
            <person name="Baker D."/>
            <person name="Gharbi K."/>
            <person name="Hall N."/>
            <person name="Watson M."/>
            <person name="Adriaenssens E.M."/>
            <person name="Foster-Nyarko E."/>
            <person name="Jarju S."/>
            <person name="Secka A."/>
            <person name="Antonio M."/>
            <person name="Oren A."/>
            <person name="Chaudhuri R.R."/>
            <person name="La Ragione R."/>
            <person name="Hildebrand F."/>
            <person name="Pallen M.J."/>
        </authorList>
    </citation>
    <scope>NUCLEOTIDE SEQUENCE</scope>
    <source>
        <strain evidence="3">4509</strain>
    </source>
</reference>
<evidence type="ECO:0000259" key="2">
    <source>
        <dbReference type="Pfam" id="PF01841"/>
    </source>
</evidence>
<feature type="chain" id="PRO_5039137415" evidence="1">
    <location>
        <begin position="30"/>
        <end position="989"/>
    </location>
</feature>
<reference evidence="3" key="1">
    <citation type="submission" date="2020-10" db="EMBL/GenBank/DDBJ databases">
        <authorList>
            <person name="Gilroy R."/>
        </authorList>
    </citation>
    <scope>NUCLEOTIDE SEQUENCE</scope>
    <source>
        <strain evidence="3">4509</strain>
    </source>
</reference>
<accession>A0A9D1IRQ9</accession>
<protein>
    <submittedName>
        <fullName evidence="3">GBS Bsp-like repeat-containing protein</fullName>
    </submittedName>
</protein>
<dbReference type="Pfam" id="PF01841">
    <property type="entry name" value="Transglut_core"/>
    <property type="match status" value="1"/>
</dbReference>
<dbReference type="AlphaFoldDB" id="A0A9D1IRQ9"/>
<evidence type="ECO:0000256" key="1">
    <source>
        <dbReference type="SAM" id="SignalP"/>
    </source>
</evidence>
<dbReference type="Proteomes" id="UP000824082">
    <property type="component" value="Unassembled WGS sequence"/>
</dbReference>
<evidence type="ECO:0000313" key="4">
    <source>
        <dbReference type="Proteomes" id="UP000824082"/>
    </source>
</evidence>
<dbReference type="Pfam" id="PF08481">
    <property type="entry name" value="GBS_Bsp-like"/>
    <property type="match status" value="8"/>
</dbReference>
<dbReference type="InterPro" id="IPR002931">
    <property type="entry name" value="Transglutaminase-like"/>
</dbReference>
<dbReference type="InterPro" id="IPR013688">
    <property type="entry name" value="GBS_Bsp-like"/>
</dbReference>
<feature type="domain" description="Transglutaminase-like" evidence="2">
    <location>
        <begin position="862"/>
        <end position="956"/>
    </location>
</feature>
<dbReference type="EMBL" id="DVMX01000100">
    <property type="protein sequence ID" value="HIU41895.1"/>
    <property type="molecule type" value="Genomic_DNA"/>
</dbReference>
<dbReference type="Gene3D" id="2.60.40.3760">
    <property type="match status" value="8"/>
</dbReference>
<name>A0A9D1IRQ9_9FIRM</name>
<dbReference type="Gene3D" id="3.10.620.30">
    <property type="match status" value="1"/>
</dbReference>
<dbReference type="InterPro" id="IPR038765">
    <property type="entry name" value="Papain-like_cys_pep_sf"/>
</dbReference>
<dbReference type="SUPFAM" id="SSF54001">
    <property type="entry name" value="Cysteine proteinases"/>
    <property type="match status" value="1"/>
</dbReference>
<feature type="signal peptide" evidence="1">
    <location>
        <begin position="1"/>
        <end position="29"/>
    </location>
</feature>
<organism evidence="3 4">
    <name type="scientific">Candidatus Egerieicola faecale</name>
    <dbReference type="NCBI Taxonomy" id="2840774"/>
    <lineage>
        <taxon>Bacteria</taxon>
        <taxon>Bacillati</taxon>
        <taxon>Bacillota</taxon>
        <taxon>Clostridia</taxon>
        <taxon>Eubacteriales</taxon>
        <taxon>Oscillospiraceae</taxon>
        <taxon>Oscillospiraceae incertae sedis</taxon>
        <taxon>Candidatus Egerieicola</taxon>
    </lineage>
</organism>